<gene>
    <name evidence="2" type="ORF">C8J26_1913</name>
</gene>
<evidence type="ECO:0000313" key="2">
    <source>
        <dbReference type="EMBL" id="PTQ60203.1"/>
    </source>
</evidence>
<evidence type="ECO:0000313" key="3">
    <source>
        <dbReference type="Proteomes" id="UP000244189"/>
    </source>
</evidence>
<proteinExistence type="predicted"/>
<dbReference type="SUPFAM" id="SSF51735">
    <property type="entry name" value="NAD(P)-binding Rossmann-fold domains"/>
    <property type="match status" value="1"/>
</dbReference>
<name>A0A2T5GLJ8_9SPHN</name>
<keyword evidence="3" id="KW-1185">Reference proteome</keyword>
<protein>
    <submittedName>
        <fullName evidence="2">Nucleoside-diphosphate-sugar epimerase</fullName>
    </submittedName>
</protein>
<comment type="caution">
    <text evidence="2">The sequence shown here is derived from an EMBL/GenBank/DDBJ whole genome shotgun (WGS) entry which is preliminary data.</text>
</comment>
<sequence>MSRLLIFGLGYTAGRLADRLAADGWHVVGTTRDGRGDSIRFDDTDAVTAEIAAATHILSSVPPEHEADPVLGRYGALLLRTRAWVGYLSSTGVYGDAQGAWVDETAPIGGGRRSARAAADADWLALGARTFRLPGIYGPGRSPLDRVRAGKAHRIEQPGQVFSRAHVDDIVSGVIAGFDAPAGAYNLADDVPASQNDVVAFAAMLLGMPAPPFVTLDELSAMGRGFYNENRRVANGKAKRVLGWTPAWRDYRAGLRALSAMTSPIPDSTAPATASVDQ</sequence>
<organism evidence="2 3">
    <name type="scientific">Sphingomonas aurantiaca</name>
    <dbReference type="NCBI Taxonomy" id="185949"/>
    <lineage>
        <taxon>Bacteria</taxon>
        <taxon>Pseudomonadati</taxon>
        <taxon>Pseudomonadota</taxon>
        <taxon>Alphaproteobacteria</taxon>
        <taxon>Sphingomonadales</taxon>
        <taxon>Sphingomonadaceae</taxon>
        <taxon>Sphingomonas</taxon>
    </lineage>
</organism>
<dbReference type="Proteomes" id="UP000244189">
    <property type="component" value="Unassembled WGS sequence"/>
</dbReference>
<evidence type="ECO:0000256" key="1">
    <source>
        <dbReference type="ARBA" id="ARBA00023027"/>
    </source>
</evidence>
<dbReference type="Gene3D" id="3.40.50.720">
    <property type="entry name" value="NAD(P)-binding Rossmann-like Domain"/>
    <property type="match status" value="1"/>
</dbReference>
<dbReference type="PANTHER" id="PTHR43574">
    <property type="entry name" value="EPIMERASE-RELATED"/>
    <property type="match status" value="1"/>
</dbReference>
<reference evidence="2 3" key="1">
    <citation type="submission" date="2018-04" db="EMBL/GenBank/DDBJ databases">
        <title>Genomic Encyclopedia of Type Strains, Phase III (KMG-III): the genomes of soil and plant-associated and newly described type strains.</title>
        <authorList>
            <person name="Whitman W."/>
        </authorList>
    </citation>
    <scope>NUCLEOTIDE SEQUENCE [LARGE SCALE GENOMIC DNA]</scope>
    <source>
        <strain evidence="2 3">MA101b</strain>
    </source>
</reference>
<dbReference type="EMBL" id="QAOG01000003">
    <property type="protein sequence ID" value="PTQ60203.1"/>
    <property type="molecule type" value="Genomic_DNA"/>
</dbReference>
<dbReference type="RefSeq" id="WP_107957697.1">
    <property type="nucleotide sequence ID" value="NZ_QAOG01000003.1"/>
</dbReference>
<keyword evidence="1" id="KW-0520">NAD</keyword>
<dbReference type="InterPro" id="IPR036291">
    <property type="entry name" value="NAD(P)-bd_dom_sf"/>
</dbReference>
<accession>A0A2T5GLJ8</accession>
<dbReference type="AlphaFoldDB" id="A0A2T5GLJ8"/>